<name>A0A645D8Y3_9ZZZZ</name>
<accession>A0A645D8Y3</accession>
<sequence length="266" mass="31842">MNIDNSATRPVVVYINGKYNGLYDLGEDQNGEFLETHYGVNGDTVEFIRRNSTTIKGDNDDIKRVRNFAQTENLSDDAVFAEFSQWVDVAYFTDYFIAQTFFCNSDMFNQKYWRTTDYAVKWRPVFYDLDFVYKTAERDIIRQYFNPEGVPSFDKSLTYFEIYIGLKKNKAWREYCVERYVEVVETYFNSDRATALLDQMAAAIRPEMPRQIARWKKPYNMDEWEDEIKQLRYFVENRPQYALENMRHYFGISQSELDALIQKYKQ</sequence>
<evidence type="ECO:0008006" key="2">
    <source>
        <dbReference type="Google" id="ProtNLM"/>
    </source>
</evidence>
<evidence type="ECO:0000313" key="1">
    <source>
        <dbReference type="EMBL" id="MPM85508.1"/>
    </source>
</evidence>
<organism evidence="1">
    <name type="scientific">bioreactor metagenome</name>
    <dbReference type="NCBI Taxonomy" id="1076179"/>
    <lineage>
        <taxon>unclassified sequences</taxon>
        <taxon>metagenomes</taxon>
        <taxon>ecological metagenomes</taxon>
    </lineage>
</organism>
<reference evidence="1" key="1">
    <citation type="submission" date="2019-08" db="EMBL/GenBank/DDBJ databases">
        <authorList>
            <person name="Kucharzyk K."/>
            <person name="Murdoch R.W."/>
            <person name="Higgins S."/>
            <person name="Loffler F."/>
        </authorList>
    </citation>
    <scope>NUCLEOTIDE SEQUENCE</scope>
</reference>
<dbReference type="Pfam" id="PF08757">
    <property type="entry name" value="CotH"/>
    <property type="match status" value="1"/>
</dbReference>
<comment type="caution">
    <text evidence="1">The sequence shown here is derived from an EMBL/GenBank/DDBJ whole genome shotgun (WGS) entry which is preliminary data.</text>
</comment>
<proteinExistence type="predicted"/>
<dbReference type="EMBL" id="VSSQ01033797">
    <property type="protein sequence ID" value="MPM85508.1"/>
    <property type="molecule type" value="Genomic_DNA"/>
</dbReference>
<dbReference type="InterPro" id="IPR014867">
    <property type="entry name" value="Spore_coat_CotH_CotH2/3/7"/>
</dbReference>
<gene>
    <name evidence="1" type="ORF">SDC9_132589</name>
</gene>
<dbReference type="AlphaFoldDB" id="A0A645D8Y3"/>
<protein>
    <recommendedName>
        <fullName evidence="2">CotH protein</fullName>
    </recommendedName>
</protein>